<gene>
    <name evidence="1" type="ORF">COR50_14390</name>
</gene>
<protein>
    <submittedName>
        <fullName evidence="1">Uncharacterized protein</fullName>
    </submittedName>
</protein>
<dbReference type="KEGG" id="cbae:COR50_14390"/>
<dbReference type="OrthoDB" id="334526at2"/>
<proteinExistence type="predicted"/>
<dbReference type="AlphaFoldDB" id="A0A291QWD9"/>
<reference evidence="1 2" key="1">
    <citation type="submission" date="2017-10" db="EMBL/GenBank/DDBJ databases">
        <title>Paenichitinophaga pekingensis gen. nov., sp. nov., isolated from activated sludge.</title>
        <authorList>
            <person name="Jin D."/>
            <person name="Kong X."/>
            <person name="Deng Y."/>
            <person name="Bai Z."/>
        </authorList>
    </citation>
    <scope>NUCLEOTIDE SEQUENCE [LARGE SCALE GENOMIC DNA]</scope>
    <source>
        <strain evidence="1 2">13</strain>
    </source>
</reference>
<accession>A0A291QWD9</accession>
<keyword evidence="2" id="KW-1185">Reference proteome</keyword>
<organism evidence="1 2">
    <name type="scientific">Chitinophaga caeni</name>
    <dbReference type="NCBI Taxonomy" id="2029983"/>
    <lineage>
        <taxon>Bacteria</taxon>
        <taxon>Pseudomonadati</taxon>
        <taxon>Bacteroidota</taxon>
        <taxon>Chitinophagia</taxon>
        <taxon>Chitinophagales</taxon>
        <taxon>Chitinophagaceae</taxon>
        <taxon>Chitinophaga</taxon>
    </lineage>
</organism>
<name>A0A291QWD9_9BACT</name>
<evidence type="ECO:0000313" key="2">
    <source>
        <dbReference type="Proteomes" id="UP000220133"/>
    </source>
</evidence>
<dbReference type="RefSeq" id="WP_098194629.1">
    <property type="nucleotide sequence ID" value="NZ_CP023777.1"/>
</dbReference>
<dbReference type="EMBL" id="CP023777">
    <property type="protein sequence ID" value="ATL48255.1"/>
    <property type="molecule type" value="Genomic_DNA"/>
</dbReference>
<sequence>MKEPIEILVLERHIIKFYDETDYAFGSSDNIKNYDKIFTSGDSNVLTSQIGVELFEDEKLVTNCLIGSEGGVTGINDNSLLISYGGIVICCANTIFKLTIPDLKLEWKTITDTASCFGIYYLDKDYVVHGELEISRLDKNGKIIWQQGGRDIWTTAEGIDDFAVYDDHILATDWNYNRYKFDFDGKLLEEYKVEPTKTTQIIEEQAKKKWWKIW</sequence>
<dbReference type="Proteomes" id="UP000220133">
    <property type="component" value="Chromosome"/>
</dbReference>
<evidence type="ECO:0000313" key="1">
    <source>
        <dbReference type="EMBL" id="ATL48255.1"/>
    </source>
</evidence>